<dbReference type="PANTHER" id="PTHR31594">
    <property type="entry name" value="AIG1-TYPE G DOMAIN-CONTAINING PROTEIN"/>
    <property type="match status" value="1"/>
</dbReference>
<feature type="domain" description="Fibronectin type-III" evidence="4">
    <location>
        <begin position="524"/>
        <end position="620"/>
    </location>
</feature>
<dbReference type="SUPFAM" id="SSF52540">
    <property type="entry name" value="P-loop containing nucleoside triphosphate hydrolases"/>
    <property type="match status" value="1"/>
</dbReference>
<dbReference type="AlphaFoldDB" id="A0A8T2NI29"/>
<feature type="region of interest" description="Disordered" evidence="3">
    <location>
        <begin position="611"/>
        <end position="630"/>
    </location>
</feature>
<dbReference type="Gene3D" id="3.40.50.300">
    <property type="entry name" value="P-loop containing nucleotide triphosphate hydrolases"/>
    <property type="match status" value="1"/>
</dbReference>
<comment type="caution">
    <text evidence="5">The sequence shown here is derived from an EMBL/GenBank/DDBJ whole genome shotgun (WGS) entry which is preliminary data.</text>
</comment>
<dbReference type="GO" id="GO:0005525">
    <property type="term" value="F:GTP binding"/>
    <property type="evidence" value="ECO:0007669"/>
    <property type="project" value="InterPro"/>
</dbReference>
<evidence type="ECO:0000313" key="5">
    <source>
        <dbReference type="EMBL" id="KAG9340045.1"/>
    </source>
</evidence>
<dbReference type="InterPro" id="IPR006703">
    <property type="entry name" value="G_AIG1"/>
</dbReference>
<dbReference type="InterPro" id="IPR040581">
    <property type="entry name" value="Thioredoxin_11"/>
</dbReference>
<comment type="similarity">
    <text evidence="1">Belongs to the TRAFAC class TrmE-Era-EngA-EngB-Septin-like GTPase superfamily. AIG1/Toc34/Toc159-like paraseptin GTPase family. IAN subfamily.</text>
</comment>
<protein>
    <recommendedName>
        <fullName evidence="4">Fibronectin type-III domain-containing protein</fullName>
    </recommendedName>
</protein>
<dbReference type="InterPro" id="IPR013783">
    <property type="entry name" value="Ig-like_fold"/>
</dbReference>
<feature type="region of interest" description="Disordered" evidence="3">
    <location>
        <begin position="518"/>
        <end position="540"/>
    </location>
</feature>
<evidence type="ECO:0000256" key="3">
    <source>
        <dbReference type="SAM" id="MobiDB-lite"/>
    </source>
</evidence>
<organism evidence="5 6">
    <name type="scientific">Albula glossodonta</name>
    <name type="common">roundjaw bonefish</name>
    <dbReference type="NCBI Taxonomy" id="121402"/>
    <lineage>
        <taxon>Eukaryota</taxon>
        <taxon>Metazoa</taxon>
        <taxon>Chordata</taxon>
        <taxon>Craniata</taxon>
        <taxon>Vertebrata</taxon>
        <taxon>Euteleostomi</taxon>
        <taxon>Actinopterygii</taxon>
        <taxon>Neopterygii</taxon>
        <taxon>Teleostei</taxon>
        <taxon>Albuliformes</taxon>
        <taxon>Albulidae</taxon>
        <taxon>Albula</taxon>
    </lineage>
</organism>
<dbReference type="OrthoDB" id="8954335at2759"/>
<accession>A0A8T2NI29</accession>
<evidence type="ECO:0000313" key="6">
    <source>
        <dbReference type="Proteomes" id="UP000824540"/>
    </source>
</evidence>
<dbReference type="InterPro" id="IPR036116">
    <property type="entry name" value="FN3_sf"/>
</dbReference>
<dbReference type="SUPFAM" id="SSF49265">
    <property type="entry name" value="Fibronectin type III"/>
    <property type="match status" value="1"/>
</dbReference>
<evidence type="ECO:0000256" key="1">
    <source>
        <dbReference type="ARBA" id="ARBA00008535"/>
    </source>
</evidence>
<dbReference type="InterPro" id="IPR052090">
    <property type="entry name" value="Cytolytic_pore-forming_toxin"/>
</dbReference>
<evidence type="ECO:0000259" key="4">
    <source>
        <dbReference type="PROSITE" id="PS50853"/>
    </source>
</evidence>
<dbReference type="Pfam" id="PF18078">
    <property type="entry name" value="Thioredoxin_11"/>
    <property type="match status" value="1"/>
</dbReference>
<dbReference type="CDD" id="cd00063">
    <property type="entry name" value="FN3"/>
    <property type="match status" value="2"/>
</dbReference>
<dbReference type="Pfam" id="PF24674">
    <property type="entry name" value="MACPF_SNTX"/>
    <property type="match status" value="1"/>
</dbReference>
<dbReference type="Gene3D" id="2.60.40.10">
    <property type="entry name" value="Immunoglobulins"/>
    <property type="match status" value="2"/>
</dbReference>
<dbReference type="PANTHER" id="PTHR31594:SF16">
    <property type="entry name" value="SI:CH211-281L24.3"/>
    <property type="match status" value="1"/>
</dbReference>
<dbReference type="EMBL" id="JAFBMS010000047">
    <property type="protein sequence ID" value="KAG9340045.1"/>
    <property type="molecule type" value="Genomic_DNA"/>
</dbReference>
<dbReference type="Pfam" id="PF04548">
    <property type="entry name" value="AIG1"/>
    <property type="match status" value="1"/>
</dbReference>
<name>A0A8T2NI29_9TELE</name>
<feature type="region of interest" description="Disordered" evidence="3">
    <location>
        <begin position="963"/>
        <end position="982"/>
    </location>
</feature>
<dbReference type="Pfam" id="PF00041">
    <property type="entry name" value="fn3"/>
    <property type="match status" value="2"/>
</dbReference>
<gene>
    <name evidence="5" type="ORF">JZ751_022156</name>
</gene>
<dbReference type="Pfam" id="PF21109">
    <property type="entry name" value="Stonustoxin_helical"/>
    <property type="match status" value="1"/>
</dbReference>
<dbReference type="Proteomes" id="UP000824540">
    <property type="component" value="Unassembled WGS sequence"/>
</dbReference>
<keyword evidence="2" id="KW-0547">Nucleotide-binding</keyword>
<sequence>MFSHPRAPVMEAGSSLPLQVAALGRPFQLGMLYDCRTDCLIPGITLWDNEALHKDTVEKSQHNTEFEIIASDSIEDKSSALNVNTPLKASFLGGLVEVKGSAKYLKDTKVSKKQARVTLKYKTTTKFMQMTMNHLGRGNVKYSYVFEEGKATHVVTAILYGAQAFFVFDQEVSENEDRQNIEGNLEVMIKKIPTLAIEGEGSLKMTDSDGASVEKFSCKFYGDFSLDVNPVSFQDAIKVYTMLPKMLGEEGEHAIPVQVWLHPLKNLDSTAAQIVREISVGLVTQAQNILEDFDQLQMRCNDLLKDKAITHFPNIGKKLKLFKDMCSGNKLVFQKSLAEILPSIRGGGIDEGVLADLLREKEASPFNSDKLHEWLDCKQKEVTVLQTYARKLKGTKLVSSKSELDEEIWNSEAKHVVCFAFTSVQNEEQYLSILADHLKKSPSLKTAQTTSSQQLDMETEQWCYSDDALDRIREQVRLFVDFAEANRDNGNTTFIAASVHNQNHEGASIYLYEEGSKKNDHFEPPSKPKKPIASDTTHESVTVEFSHPKYGSKEVTHYLIEYRARDTDTWQAVSTPTADSVYTVSGLLPHTEYQFRCRAVCPVGVSPVSEESPSFKTLPTNPPSAPSQVEGDNNEMIITWHKPTEIGNGVSINRYSVEYRNICENQEMPIKWTERTCKDEICHITGLQPDTKYKVRVSCDCGAAGKSRESETVTISPQQGSMRLAERIKKNGKHLKNSRKPNIYQVPLQETDIGLNDCKKYVFGKKTTKVNRTIMVVGATGAGKSTLINGMINYILGVKWEDEFRFKLIDEGKSKSQAESQTSLVTAYEINYQDGFQITHSLTIIDTPGFGDTRGIERDRQITEQIRTFFTSDQGISEVDAVCFVTQASLARLTHAQKYVFDAVLSIFGKDIAENIQMLVTFADGQCPPVLEAINVSGVPCPKKGGLPVHFKFNNSALFAENTTTDSNTRSDDEEDEEDENFDKMFWSM</sequence>
<dbReference type="InterPro" id="IPR048997">
    <property type="entry name" value="Stonustoxin-like_helical"/>
</dbReference>
<evidence type="ECO:0000256" key="2">
    <source>
        <dbReference type="ARBA" id="ARBA00022741"/>
    </source>
</evidence>
<feature type="domain" description="Fibronectin type-III" evidence="4">
    <location>
        <begin position="622"/>
        <end position="720"/>
    </location>
</feature>
<proteinExistence type="inferred from homology"/>
<dbReference type="SMART" id="SM00060">
    <property type="entry name" value="FN3"/>
    <property type="match status" value="2"/>
</dbReference>
<keyword evidence="6" id="KW-1185">Reference proteome</keyword>
<reference evidence="5" key="1">
    <citation type="thesis" date="2021" institute="BYU ScholarsArchive" country="Provo, UT, USA">
        <title>Applications of and Algorithms for Genome Assembly and Genomic Analyses with an Emphasis on Marine Teleosts.</title>
        <authorList>
            <person name="Pickett B.D."/>
        </authorList>
    </citation>
    <scope>NUCLEOTIDE SEQUENCE</scope>
    <source>
        <strain evidence="5">HI-2016</strain>
    </source>
</reference>
<feature type="non-terminal residue" evidence="5">
    <location>
        <position position="989"/>
    </location>
</feature>
<feature type="compositionally biased region" description="Acidic residues" evidence="3">
    <location>
        <begin position="972"/>
        <end position="981"/>
    </location>
</feature>
<dbReference type="PROSITE" id="PS50853">
    <property type="entry name" value="FN3"/>
    <property type="match status" value="2"/>
</dbReference>
<dbReference type="InterPro" id="IPR003961">
    <property type="entry name" value="FN3_dom"/>
</dbReference>
<dbReference type="InterPro" id="IPR027417">
    <property type="entry name" value="P-loop_NTPase"/>
</dbReference>
<dbReference type="InterPro" id="IPR056072">
    <property type="entry name" value="SNTX_MACPF/CDC-like_dom"/>
</dbReference>